<accession>A0A097KKH0</accession>
<gene>
    <name evidence="4 7" type="primary">rpl14</name>
</gene>
<sequence length="121" mass="13330">MIQPESFLNVADNSGARKLMCIRVLGKQNQSANIGDIIIAVVKDAVPNMPLKKSDIVRAVIVRTCKGIRRSNGMTIRFDDNAAVIINKENNPRATRIFGPVTRELRVGQFTKIISLAAEIL</sequence>
<dbReference type="GO" id="GO:0006412">
    <property type="term" value="P:translation"/>
    <property type="evidence" value="ECO:0007669"/>
    <property type="project" value="UniProtKB-UniRule"/>
</dbReference>
<keyword evidence="6 7" id="KW-0934">Plastid</keyword>
<evidence type="ECO:0000256" key="1">
    <source>
        <dbReference type="ARBA" id="ARBA00010745"/>
    </source>
</evidence>
<protein>
    <recommendedName>
        <fullName evidence="4">Large ribosomal subunit protein uL14c</fullName>
    </recommendedName>
</protein>
<dbReference type="Pfam" id="PF00238">
    <property type="entry name" value="Ribosomal_L14"/>
    <property type="match status" value="1"/>
</dbReference>
<comment type="function">
    <text evidence="4 6">Binds to 23S rRNA.</text>
</comment>
<evidence type="ECO:0000256" key="5">
    <source>
        <dbReference type="RuleBase" id="RU003949"/>
    </source>
</evidence>
<dbReference type="PROSITE" id="PS00049">
    <property type="entry name" value="RIBOSOMAL_L14"/>
    <property type="match status" value="1"/>
</dbReference>
<evidence type="ECO:0000256" key="3">
    <source>
        <dbReference type="ARBA" id="ARBA00023274"/>
    </source>
</evidence>
<dbReference type="NCBIfam" id="TIGR01067">
    <property type="entry name" value="rplN_bact"/>
    <property type="match status" value="1"/>
</dbReference>
<dbReference type="AlphaFoldDB" id="A0A097KKH0"/>
<keyword evidence="3 4" id="KW-0687">Ribonucleoprotein</keyword>
<dbReference type="InterPro" id="IPR036853">
    <property type="entry name" value="Ribosomal_uL14_sf"/>
</dbReference>
<keyword evidence="4 6" id="KW-0694">RNA-binding</keyword>
<evidence type="ECO:0000256" key="4">
    <source>
        <dbReference type="HAMAP-Rule" id="MF_01367"/>
    </source>
</evidence>
<evidence type="ECO:0000256" key="6">
    <source>
        <dbReference type="RuleBase" id="RU003951"/>
    </source>
</evidence>
<geneLocation type="chloroplast" evidence="7"/>
<dbReference type="SMART" id="SM01374">
    <property type="entry name" value="Ribosomal_L14"/>
    <property type="match status" value="1"/>
</dbReference>
<keyword evidence="4 6" id="KW-0699">rRNA-binding</keyword>
<dbReference type="GO" id="GO:0022625">
    <property type="term" value="C:cytosolic large ribosomal subunit"/>
    <property type="evidence" value="ECO:0007669"/>
    <property type="project" value="TreeGrafter"/>
</dbReference>
<evidence type="ECO:0000256" key="2">
    <source>
        <dbReference type="ARBA" id="ARBA00022980"/>
    </source>
</evidence>
<dbReference type="PANTHER" id="PTHR11761">
    <property type="entry name" value="50S/60S RIBOSOMAL PROTEIN L14/L23"/>
    <property type="match status" value="1"/>
</dbReference>
<dbReference type="HAMAP" id="MF_01367">
    <property type="entry name" value="Ribosomal_uL14"/>
    <property type="match status" value="1"/>
</dbReference>
<dbReference type="InterPro" id="IPR019972">
    <property type="entry name" value="Ribosomal_uL14_CS"/>
</dbReference>
<dbReference type="PANTHER" id="PTHR11761:SF3">
    <property type="entry name" value="LARGE RIBOSOMAL SUBUNIT PROTEIN UL14M"/>
    <property type="match status" value="1"/>
</dbReference>
<dbReference type="GO" id="GO:0003735">
    <property type="term" value="F:structural constituent of ribosome"/>
    <property type="evidence" value="ECO:0007669"/>
    <property type="project" value="InterPro"/>
</dbReference>
<comment type="similarity">
    <text evidence="1 4 5">Belongs to the universal ribosomal protein uL14 family.</text>
</comment>
<dbReference type="Gene3D" id="2.40.150.20">
    <property type="entry name" value="Ribosomal protein L14"/>
    <property type="match status" value="1"/>
</dbReference>
<organism evidence="7">
    <name type="scientific">Stichococcus bacillaris</name>
    <dbReference type="NCBI Taxonomy" id="37433"/>
    <lineage>
        <taxon>Eukaryota</taxon>
        <taxon>Viridiplantae</taxon>
        <taxon>Chlorophyta</taxon>
        <taxon>core chlorophytes</taxon>
        <taxon>Trebouxiophyceae</taxon>
        <taxon>Prasiolales</taxon>
        <taxon>Stichococcaceae</taxon>
        <taxon>Stichococcus</taxon>
    </lineage>
</organism>
<dbReference type="EMBL" id="KM462864">
    <property type="protein sequence ID" value="AIT93679.1"/>
    <property type="molecule type" value="Genomic_DNA"/>
</dbReference>
<dbReference type="SUPFAM" id="SSF50193">
    <property type="entry name" value="Ribosomal protein L14"/>
    <property type="match status" value="1"/>
</dbReference>
<reference evidence="7" key="1">
    <citation type="journal article" date="2014" name="BMC Evol. Biol.">
        <title>Chloroplast phylogenomic analysis resolves deep-level relationships within the green algal class Trebouxiophyceae.</title>
        <authorList>
            <person name="Lemieux C."/>
            <person name="Otis C."/>
            <person name="Turmel M."/>
        </authorList>
    </citation>
    <scope>NUCLEOTIDE SEQUENCE</scope>
</reference>
<dbReference type="GeneID" id="22158722"/>
<keyword evidence="2 4" id="KW-0689">Ribosomal protein</keyword>
<proteinExistence type="inferred from homology"/>
<comment type="subcellular location">
    <subcellularLocation>
        <location evidence="4 6">Plastid</location>
        <location evidence="4 6">Chloroplast</location>
    </subcellularLocation>
</comment>
<keyword evidence="6 7" id="KW-0150">Chloroplast</keyword>
<dbReference type="CDD" id="cd00337">
    <property type="entry name" value="Ribosomal_uL14"/>
    <property type="match status" value="1"/>
</dbReference>
<dbReference type="GO" id="GO:0070180">
    <property type="term" value="F:large ribosomal subunit rRNA binding"/>
    <property type="evidence" value="ECO:0007669"/>
    <property type="project" value="TreeGrafter"/>
</dbReference>
<dbReference type="InterPro" id="IPR005745">
    <property type="entry name" value="Ribosomal_uL14_bac-type"/>
</dbReference>
<name>A0A097KKH0_9CHLO</name>
<dbReference type="RefSeq" id="YP_009105042.1">
    <property type="nucleotide sequence ID" value="NC_025527.1"/>
</dbReference>
<dbReference type="InterPro" id="IPR000218">
    <property type="entry name" value="Ribosomal_uL14"/>
</dbReference>
<comment type="subunit">
    <text evidence="4 6">Part of the 50S ribosomal subunit.</text>
</comment>
<dbReference type="GO" id="GO:0009507">
    <property type="term" value="C:chloroplast"/>
    <property type="evidence" value="ECO:0007669"/>
    <property type="project" value="UniProtKB-SubCell"/>
</dbReference>
<evidence type="ECO:0000313" key="7">
    <source>
        <dbReference type="EMBL" id="AIT93679.1"/>
    </source>
</evidence>